<feature type="domain" description="OVATE" evidence="6">
    <location>
        <begin position="135"/>
        <end position="195"/>
    </location>
</feature>
<name>A0AA38WGE1_9ASTR</name>
<keyword evidence="3" id="KW-0805">Transcription regulation</keyword>
<keyword evidence="8" id="KW-1185">Reference proteome</keyword>
<organism evidence="7 8">
    <name type="scientific">Centaurea solstitialis</name>
    <name type="common">yellow star-thistle</name>
    <dbReference type="NCBI Taxonomy" id="347529"/>
    <lineage>
        <taxon>Eukaryota</taxon>
        <taxon>Viridiplantae</taxon>
        <taxon>Streptophyta</taxon>
        <taxon>Embryophyta</taxon>
        <taxon>Tracheophyta</taxon>
        <taxon>Spermatophyta</taxon>
        <taxon>Magnoliopsida</taxon>
        <taxon>eudicotyledons</taxon>
        <taxon>Gunneridae</taxon>
        <taxon>Pentapetalae</taxon>
        <taxon>asterids</taxon>
        <taxon>campanulids</taxon>
        <taxon>Asterales</taxon>
        <taxon>Asteraceae</taxon>
        <taxon>Carduoideae</taxon>
        <taxon>Cardueae</taxon>
        <taxon>Centaureinae</taxon>
        <taxon>Centaurea</taxon>
    </lineage>
</organism>
<dbReference type="Proteomes" id="UP001172457">
    <property type="component" value="Chromosome 5"/>
</dbReference>
<dbReference type="PANTHER" id="PTHR34042">
    <property type="entry name" value="TRANSCRIPTION REPRESSOR OFP17"/>
    <property type="match status" value="1"/>
</dbReference>
<evidence type="ECO:0000256" key="3">
    <source>
        <dbReference type="ARBA" id="ARBA00023015"/>
    </source>
</evidence>
<proteinExistence type="predicted"/>
<dbReference type="GO" id="GO:0005634">
    <property type="term" value="C:nucleus"/>
    <property type="evidence" value="ECO:0007669"/>
    <property type="project" value="UniProtKB-SubCell"/>
</dbReference>
<evidence type="ECO:0000313" key="8">
    <source>
        <dbReference type="Proteomes" id="UP001172457"/>
    </source>
</evidence>
<dbReference type="InterPro" id="IPR006458">
    <property type="entry name" value="Ovate_C"/>
</dbReference>
<dbReference type="PANTHER" id="PTHR34042:SF1">
    <property type="entry name" value="TRANSCRIPTION REPRESSOR OFP17"/>
    <property type="match status" value="1"/>
</dbReference>
<dbReference type="AlphaFoldDB" id="A0AA38WGE1"/>
<keyword evidence="5" id="KW-0539">Nucleus</keyword>
<evidence type="ECO:0000313" key="7">
    <source>
        <dbReference type="EMBL" id="KAJ9547446.1"/>
    </source>
</evidence>
<evidence type="ECO:0000256" key="2">
    <source>
        <dbReference type="ARBA" id="ARBA00022491"/>
    </source>
</evidence>
<protein>
    <recommendedName>
        <fullName evidence="6">OVATE domain-containing protein</fullName>
    </recommendedName>
</protein>
<dbReference type="EMBL" id="JARYMX010000005">
    <property type="protein sequence ID" value="KAJ9547446.1"/>
    <property type="molecule type" value="Genomic_DNA"/>
</dbReference>
<sequence>MTTKPSPSPSFTLKKLFTNPCKKFTHLFKFKLRKPKIFKRNRRSRKSKPTTTSSRTRYFSCLTSCFRTSPRDMDRVMELKSFSEAGKEPCPSPLTPAYIKMIRNVDDDIDHTDNMMQVQGQIYVEPRFGTVQVQEEEDAEHACRSFENYLVKMIAEDGKLRDLVDVEELLYCWKNLKSPVFINLVCRFYGELCHDLFPTKVNDDDHDDIRSLM</sequence>
<keyword evidence="4" id="KW-0804">Transcription</keyword>
<comment type="caution">
    <text evidence="7">The sequence shown here is derived from an EMBL/GenBank/DDBJ whole genome shotgun (WGS) entry which is preliminary data.</text>
</comment>
<dbReference type="GO" id="GO:0045892">
    <property type="term" value="P:negative regulation of DNA-templated transcription"/>
    <property type="evidence" value="ECO:0007669"/>
    <property type="project" value="InterPro"/>
</dbReference>
<dbReference type="PROSITE" id="PS51754">
    <property type="entry name" value="OVATE"/>
    <property type="match status" value="1"/>
</dbReference>
<comment type="subcellular location">
    <subcellularLocation>
        <location evidence="1">Nucleus</location>
    </subcellularLocation>
</comment>
<reference evidence="7" key="1">
    <citation type="submission" date="2023-03" db="EMBL/GenBank/DDBJ databases">
        <title>Chromosome-scale reference genome and RAD-based genetic map of yellow starthistle (Centaurea solstitialis) reveal putative structural variation and QTLs associated with invader traits.</title>
        <authorList>
            <person name="Reatini B."/>
            <person name="Cang F.A."/>
            <person name="Jiang Q."/>
            <person name="Mckibben M.T.W."/>
            <person name="Barker M.S."/>
            <person name="Rieseberg L.H."/>
            <person name="Dlugosch K.M."/>
        </authorList>
    </citation>
    <scope>NUCLEOTIDE SEQUENCE</scope>
    <source>
        <strain evidence="7">CAN-66</strain>
        <tissue evidence="7">Leaf</tissue>
    </source>
</reference>
<evidence type="ECO:0000256" key="5">
    <source>
        <dbReference type="ARBA" id="ARBA00023242"/>
    </source>
</evidence>
<evidence type="ECO:0000259" key="6">
    <source>
        <dbReference type="PROSITE" id="PS51754"/>
    </source>
</evidence>
<gene>
    <name evidence="7" type="ORF">OSB04_019989</name>
</gene>
<dbReference type="InterPro" id="IPR044686">
    <property type="entry name" value="OFP17"/>
</dbReference>
<accession>A0AA38WGE1</accession>
<evidence type="ECO:0000256" key="1">
    <source>
        <dbReference type="ARBA" id="ARBA00004123"/>
    </source>
</evidence>
<evidence type="ECO:0000256" key="4">
    <source>
        <dbReference type="ARBA" id="ARBA00023163"/>
    </source>
</evidence>
<keyword evidence="2" id="KW-0678">Repressor</keyword>